<sequence>MRQDKKSTSNLRKLDRRTSVIMLVILSLGTFWVLKGVNVLITSLRGMASMMALQKVESILTGLCPCNPRSPQRQGY</sequence>
<reference key="1">
    <citation type="submission" date="2009-08" db="EMBL/GenBank/DDBJ databases">
        <title>The genome sequence of Methanothermobacter marburgensis.</title>
        <authorList>
            <person name="Kaster A."/>
            <person name="Seedorf H."/>
            <person name="Goenrich M."/>
            <person name="Wiezer A."/>
            <person name="Liesegang H."/>
            <person name="Thauer R."/>
            <person name="Gottschalk G."/>
        </authorList>
    </citation>
    <scope>NUCLEOTIDE SEQUENCE</scope>
    <source>
        <strain>Marburg</strain>
    </source>
</reference>
<reference evidence="2 3" key="2">
    <citation type="journal article" date="2010" name="J. Bacteriol.">
        <title>Complete genome sequence of Methanothermobacter marburgensis, a methanoarchaeon model organism.</title>
        <authorList>
            <person name="Liesegang H."/>
            <person name="Kaster A.K."/>
            <person name="Wiezer A."/>
            <person name="Goenrich M."/>
            <person name="Wollherr A."/>
            <person name="Seedorf H."/>
            <person name="Gottschalk G."/>
            <person name="Thauer R.K."/>
        </authorList>
    </citation>
    <scope>NUCLEOTIDE SEQUENCE [LARGE SCALE GENOMIC DNA]</scope>
    <source>
        <strain evidence="3">ATCC BAA-927 / DSM 2133 / JCM 14651 / NBRC 100331 / OCM 82 / Marburg</strain>
    </source>
</reference>
<dbReference type="Proteomes" id="UP000000345">
    <property type="component" value="Chromosome"/>
</dbReference>
<keyword evidence="3" id="KW-1185">Reference proteome</keyword>
<dbReference type="HOGENOM" id="CLU_2645992_0_0_2"/>
<protein>
    <submittedName>
        <fullName evidence="2">Uncharacterized protein</fullName>
    </submittedName>
</protein>
<evidence type="ECO:0000313" key="2">
    <source>
        <dbReference type="EMBL" id="ADL58411.1"/>
    </source>
</evidence>
<accession>D9PW13</accession>
<evidence type="ECO:0000313" key="3">
    <source>
        <dbReference type="Proteomes" id="UP000000345"/>
    </source>
</evidence>
<dbReference type="EMBL" id="CP001710">
    <property type="protein sequence ID" value="ADL58411.1"/>
    <property type="molecule type" value="Genomic_DNA"/>
</dbReference>
<dbReference type="AlphaFoldDB" id="D9PW13"/>
<feature type="transmembrane region" description="Helical" evidence="1">
    <location>
        <begin position="20"/>
        <end position="41"/>
    </location>
</feature>
<organism evidence="2 3">
    <name type="scientific">Methanothermobacter marburgensis (strain ATCC BAA-927 / DSM 2133 / JCM 14651 / NBRC 100331 / OCM 82 / Marburg)</name>
    <name type="common">Methanobacterium thermoautotrophicum</name>
    <dbReference type="NCBI Taxonomy" id="79929"/>
    <lineage>
        <taxon>Archaea</taxon>
        <taxon>Methanobacteriati</taxon>
        <taxon>Methanobacteriota</taxon>
        <taxon>Methanomada group</taxon>
        <taxon>Methanobacteria</taxon>
        <taxon>Methanobacteriales</taxon>
        <taxon>Methanobacteriaceae</taxon>
        <taxon>Methanothermobacter</taxon>
    </lineage>
</organism>
<name>D9PW13_METTM</name>
<evidence type="ECO:0000256" key="1">
    <source>
        <dbReference type="SAM" id="Phobius"/>
    </source>
</evidence>
<dbReference type="KEGG" id="mmg:MTBMA_c08160"/>
<dbReference type="PaxDb" id="79929-MTBMA_c08160"/>
<dbReference type="STRING" id="79929.MTBMA_c08160"/>
<proteinExistence type="predicted"/>
<keyword evidence="1" id="KW-0472">Membrane</keyword>
<keyword evidence="1" id="KW-0812">Transmembrane</keyword>
<keyword evidence="1" id="KW-1133">Transmembrane helix</keyword>
<gene>
    <name evidence="2" type="ordered locus">MTBMA_c08160</name>
</gene>